<keyword evidence="5" id="KW-0408">Iron</keyword>
<protein>
    <submittedName>
        <fullName evidence="9">SRPBCC family protein</fullName>
    </submittedName>
</protein>
<dbReference type="Pfam" id="PF00848">
    <property type="entry name" value="Ring_hydroxyl_A"/>
    <property type="match status" value="1"/>
</dbReference>
<reference evidence="10" key="1">
    <citation type="journal article" date="2019" name="Int. J. Syst. Evol. Microbiol.">
        <title>The Global Catalogue of Microorganisms (GCM) 10K type strain sequencing project: providing services to taxonomists for standard genome sequencing and annotation.</title>
        <authorList>
            <consortium name="The Broad Institute Genomics Platform"/>
            <consortium name="The Broad Institute Genome Sequencing Center for Infectious Disease"/>
            <person name="Wu L."/>
            <person name="Ma J."/>
        </authorList>
    </citation>
    <scope>NUCLEOTIDE SEQUENCE [LARGE SCALE GENOMIC DNA]</scope>
    <source>
        <strain evidence="10">CCM 7491</strain>
    </source>
</reference>
<dbReference type="InterPro" id="IPR017941">
    <property type="entry name" value="Rieske_2Fe-2S"/>
</dbReference>
<evidence type="ECO:0000256" key="1">
    <source>
        <dbReference type="ARBA" id="ARBA00001962"/>
    </source>
</evidence>
<evidence type="ECO:0000256" key="2">
    <source>
        <dbReference type="ARBA" id="ARBA00022714"/>
    </source>
</evidence>
<name>A0ABV7NKI5_9SPHN</name>
<organism evidence="9 10">
    <name type="scientific">Sphingobium rhizovicinum</name>
    <dbReference type="NCBI Taxonomy" id="432308"/>
    <lineage>
        <taxon>Bacteria</taxon>
        <taxon>Pseudomonadati</taxon>
        <taxon>Pseudomonadota</taxon>
        <taxon>Alphaproteobacteria</taxon>
        <taxon>Sphingomonadales</taxon>
        <taxon>Sphingomonadaceae</taxon>
        <taxon>Sphingobium</taxon>
    </lineage>
</organism>
<dbReference type="Gene3D" id="3.90.380.10">
    <property type="entry name" value="Naphthalene 1,2-dioxygenase Alpha Subunit, Chain A, domain 1"/>
    <property type="match status" value="1"/>
</dbReference>
<dbReference type="Pfam" id="PF00355">
    <property type="entry name" value="Rieske"/>
    <property type="match status" value="1"/>
</dbReference>
<keyword evidence="10" id="KW-1185">Reference proteome</keyword>
<proteinExistence type="predicted"/>
<evidence type="ECO:0000256" key="6">
    <source>
        <dbReference type="ARBA" id="ARBA00023014"/>
    </source>
</evidence>
<dbReference type="InterPro" id="IPR001663">
    <property type="entry name" value="Rng_hydr_dOase-A"/>
</dbReference>
<evidence type="ECO:0000256" key="3">
    <source>
        <dbReference type="ARBA" id="ARBA00022723"/>
    </source>
</evidence>
<dbReference type="RefSeq" id="WP_380798309.1">
    <property type="nucleotide sequence ID" value="NZ_JBHRVU010000005.1"/>
</dbReference>
<feature type="domain" description="Rieske" evidence="8">
    <location>
        <begin position="73"/>
        <end position="180"/>
    </location>
</feature>
<evidence type="ECO:0000256" key="5">
    <source>
        <dbReference type="ARBA" id="ARBA00023004"/>
    </source>
</evidence>
<dbReference type="SUPFAM" id="SSF50022">
    <property type="entry name" value="ISP domain"/>
    <property type="match status" value="1"/>
</dbReference>
<dbReference type="InterPro" id="IPR015881">
    <property type="entry name" value="ARHD_Rieske_2Fe_2S"/>
</dbReference>
<accession>A0ABV7NKI5</accession>
<gene>
    <name evidence="9" type="ORF">ACFOKF_20365</name>
</gene>
<keyword evidence="7" id="KW-0520">NAD</keyword>
<sequence>MMAVIAERDVVKGYGSKDRPLLSELWSRDSRGPNAAMQARGDHQPDNRQIDYARYYDPAFFQQELDKIWNRQWLFACREEDIPQVGDRVPLTIGPNSYFIVRSDTDGFKAFYNSCLHRGTMLCAKKEQAETIRCPYHAWEWNVDGRLKRIPSHWDFPDITRLNGALPEVRLERWGGFIFINADKDALPLLDALGPMPAHFAAFAPEKRYTKARFRKQVRANWKITQEAFQESYHLYATHPEGVPFTGDSQSQYDIFTTPLGAVGREAVPSAVPSMHADSSATAHAAAMVAAQVQQMWHYPDATLPDIDPARDVRAQLGDWLRQSYEQSYNRPITESDAVMIDSSLYFLYPHFTLWLSESVPFVYQFLPHESDPNLCYFDVRLLMPWREGEARPPAAEPIEIGADESIAEKAPAYGFLAMIFDQDMSNLPLVQQGLKAANPAAPYSRLGAYQEGMIQAWHELIDRDLAR</sequence>
<dbReference type="CDD" id="cd03469">
    <property type="entry name" value="Rieske_RO_Alpha_N"/>
    <property type="match status" value="1"/>
</dbReference>
<dbReference type="PROSITE" id="PS51296">
    <property type="entry name" value="RIESKE"/>
    <property type="match status" value="1"/>
</dbReference>
<dbReference type="Proteomes" id="UP001595681">
    <property type="component" value="Unassembled WGS sequence"/>
</dbReference>
<keyword evidence="2" id="KW-0001">2Fe-2S</keyword>
<evidence type="ECO:0000259" key="8">
    <source>
        <dbReference type="PROSITE" id="PS51296"/>
    </source>
</evidence>
<keyword evidence="3" id="KW-0479">Metal-binding</keyword>
<dbReference type="SUPFAM" id="SSF55961">
    <property type="entry name" value="Bet v1-like"/>
    <property type="match status" value="1"/>
</dbReference>
<comment type="caution">
    <text evidence="9">The sequence shown here is derived from an EMBL/GenBank/DDBJ whole genome shotgun (WGS) entry which is preliminary data.</text>
</comment>
<dbReference type="PRINTS" id="PR00090">
    <property type="entry name" value="RNGDIOXGNASE"/>
</dbReference>
<evidence type="ECO:0000256" key="7">
    <source>
        <dbReference type="ARBA" id="ARBA00023027"/>
    </source>
</evidence>
<evidence type="ECO:0000313" key="10">
    <source>
        <dbReference type="Proteomes" id="UP001595681"/>
    </source>
</evidence>
<evidence type="ECO:0000256" key="4">
    <source>
        <dbReference type="ARBA" id="ARBA00023002"/>
    </source>
</evidence>
<dbReference type="PANTHER" id="PTHR43756:SF5">
    <property type="entry name" value="CHOLINE MONOOXYGENASE, CHLOROPLASTIC"/>
    <property type="match status" value="1"/>
</dbReference>
<comment type="cofactor">
    <cofactor evidence="1">
        <name>Fe cation</name>
        <dbReference type="ChEBI" id="CHEBI:24875"/>
    </cofactor>
</comment>
<evidence type="ECO:0000313" key="9">
    <source>
        <dbReference type="EMBL" id="MFC3443515.1"/>
    </source>
</evidence>
<dbReference type="PANTHER" id="PTHR43756">
    <property type="entry name" value="CHOLINE MONOOXYGENASE, CHLOROPLASTIC"/>
    <property type="match status" value="1"/>
</dbReference>
<keyword evidence="6" id="KW-0411">Iron-sulfur</keyword>
<dbReference type="InterPro" id="IPR036922">
    <property type="entry name" value="Rieske_2Fe-2S_sf"/>
</dbReference>
<dbReference type="PROSITE" id="PS00570">
    <property type="entry name" value="RING_HYDROXYL_ALPHA"/>
    <property type="match status" value="1"/>
</dbReference>
<keyword evidence="4" id="KW-0560">Oxidoreductase</keyword>
<dbReference type="InterPro" id="IPR015879">
    <property type="entry name" value="Ring_hydroxy_dOase_asu_C_dom"/>
</dbReference>
<dbReference type="EMBL" id="JBHRVU010000005">
    <property type="protein sequence ID" value="MFC3443515.1"/>
    <property type="molecule type" value="Genomic_DNA"/>
</dbReference>
<dbReference type="Gene3D" id="2.102.10.10">
    <property type="entry name" value="Rieske [2Fe-2S] iron-sulphur domain"/>
    <property type="match status" value="1"/>
</dbReference>